<proteinExistence type="predicted"/>
<dbReference type="AlphaFoldDB" id="A0A8H3M0M7"/>
<comment type="caution">
    <text evidence="1">The sequence shown here is derived from an EMBL/GenBank/DDBJ whole genome shotgun (WGS) entry which is preliminary data.</text>
</comment>
<dbReference type="Proteomes" id="UP000615446">
    <property type="component" value="Unassembled WGS sequence"/>
</dbReference>
<name>A0A8H3M0M7_9GLOM</name>
<evidence type="ECO:0000313" key="2">
    <source>
        <dbReference type="Proteomes" id="UP000615446"/>
    </source>
</evidence>
<gene>
    <name evidence="1" type="ORF">RCL2_002503000</name>
</gene>
<dbReference type="EMBL" id="BLAL01000271">
    <property type="protein sequence ID" value="GES98483.1"/>
    <property type="molecule type" value="Genomic_DNA"/>
</dbReference>
<protein>
    <submittedName>
        <fullName evidence="1">Uncharacterized protein</fullName>
    </submittedName>
</protein>
<sequence>MKVEEMIHTINPATANNFPNSTIPANEEYDYRYYILAITNIKDTFDFGEREQIEPRTFLRWMNFVIGSLGDKFYELRSQKCEHGRNSDSWILRKYDTTSTFMIKIYVLRLNQDVDVVKTTFKVKRPISCSLTHIGVINICDLLVRDCDQNLFPQNQVQLCNAISGNKSSNPL</sequence>
<accession>A0A8H3M0M7</accession>
<reference evidence="1" key="1">
    <citation type="submission" date="2019-10" db="EMBL/GenBank/DDBJ databases">
        <title>Conservation and host-specific expression of non-tandemly repeated heterogenous ribosome RNA gene in arbuscular mycorrhizal fungi.</title>
        <authorList>
            <person name="Maeda T."/>
            <person name="Kobayashi Y."/>
            <person name="Nakagawa T."/>
            <person name="Ezawa T."/>
            <person name="Yamaguchi K."/>
            <person name="Bino T."/>
            <person name="Nishimoto Y."/>
            <person name="Shigenobu S."/>
            <person name="Kawaguchi M."/>
        </authorList>
    </citation>
    <scope>NUCLEOTIDE SEQUENCE</scope>
    <source>
        <strain evidence="1">HR1</strain>
    </source>
</reference>
<evidence type="ECO:0000313" key="1">
    <source>
        <dbReference type="EMBL" id="GES98483.1"/>
    </source>
</evidence>
<organism evidence="1 2">
    <name type="scientific">Rhizophagus clarus</name>
    <dbReference type="NCBI Taxonomy" id="94130"/>
    <lineage>
        <taxon>Eukaryota</taxon>
        <taxon>Fungi</taxon>
        <taxon>Fungi incertae sedis</taxon>
        <taxon>Mucoromycota</taxon>
        <taxon>Glomeromycotina</taxon>
        <taxon>Glomeromycetes</taxon>
        <taxon>Glomerales</taxon>
        <taxon>Glomeraceae</taxon>
        <taxon>Rhizophagus</taxon>
    </lineage>
</organism>